<dbReference type="InterPro" id="IPR014048">
    <property type="entry name" value="MethylDNA_cys_MeTrfase_DNA-bd"/>
</dbReference>
<dbReference type="Pfam" id="PF01035">
    <property type="entry name" value="DNA_binding_1"/>
    <property type="match status" value="1"/>
</dbReference>
<keyword evidence="12" id="KW-1185">Reference proteome</keyword>
<sequence>MTTAPQAAPAAEPDGRTLALLHADLVERAARDGLLDVAYRVVDSPVGSLLVAAGERGVLRVAFDVQGHDAALQEIAARVSPRVLAGGRRLDPVLRELDEYFAGRRRTFDVPVDLRLLTGFRREVVLSLPDVPYGATASYAQVAAATGRPAAVRAVGTACARNPVPLLLPCHRVVRSDGTPGRYAGGDAAKATLLALERAAAGLDGGAGRA</sequence>
<evidence type="ECO:0000259" key="9">
    <source>
        <dbReference type="Pfam" id="PF01035"/>
    </source>
</evidence>
<evidence type="ECO:0000313" key="11">
    <source>
        <dbReference type="EMBL" id="MDQ0426975.1"/>
    </source>
</evidence>
<comment type="caution">
    <text evidence="11">The sequence shown here is derived from an EMBL/GenBank/DDBJ whole genome shotgun (WGS) entry which is preliminary data.</text>
</comment>
<evidence type="ECO:0000256" key="4">
    <source>
        <dbReference type="ARBA" id="ARBA00022679"/>
    </source>
</evidence>
<dbReference type="Pfam" id="PF02870">
    <property type="entry name" value="Methyltransf_1N"/>
    <property type="match status" value="1"/>
</dbReference>
<feature type="domain" description="Methylated-DNA-[protein]-cysteine S-methyltransferase DNA binding" evidence="9">
    <location>
        <begin position="120"/>
        <end position="198"/>
    </location>
</feature>
<keyword evidence="3 8" id="KW-0489">Methyltransferase</keyword>
<evidence type="ECO:0000256" key="1">
    <source>
        <dbReference type="ARBA" id="ARBA00001286"/>
    </source>
</evidence>
<dbReference type="InterPro" id="IPR036217">
    <property type="entry name" value="MethylDNA_cys_MeTrfase_DNAb"/>
</dbReference>
<evidence type="ECO:0000256" key="8">
    <source>
        <dbReference type="HAMAP-Rule" id="MF_00772"/>
    </source>
</evidence>
<dbReference type="HAMAP" id="MF_00772">
    <property type="entry name" value="OGT"/>
    <property type="match status" value="1"/>
</dbReference>
<dbReference type="InterPro" id="IPR036388">
    <property type="entry name" value="WH-like_DNA-bd_sf"/>
</dbReference>
<evidence type="ECO:0000259" key="10">
    <source>
        <dbReference type="Pfam" id="PF02870"/>
    </source>
</evidence>
<evidence type="ECO:0000256" key="2">
    <source>
        <dbReference type="ARBA" id="ARBA00022490"/>
    </source>
</evidence>
<dbReference type="GO" id="GO:0032259">
    <property type="term" value="P:methylation"/>
    <property type="evidence" value="ECO:0007669"/>
    <property type="project" value="UniProtKB-KW"/>
</dbReference>
<organism evidence="11 12">
    <name type="scientific">Cellulomonas iranensis</name>
    <dbReference type="NCBI Taxonomy" id="76862"/>
    <lineage>
        <taxon>Bacteria</taxon>
        <taxon>Bacillati</taxon>
        <taxon>Actinomycetota</taxon>
        <taxon>Actinomycetes</taxon>
        <taxon>Micrococcales</taxon>
        <taxon>Cellulomonadaceae</taxon>
        <taxon>Cellulomonas</taxon>
    </lineage>
</organism>
<accession>A0ABU0GNP5</accession>
<name>A0ABU0GNP5_9CELL</name>
<dbReference type="InterPro" id="IPR036631">
    <property type="entry name" value="MGMT_N_sf"/>
</dbReference>
<dbReference type="GO" id="GO:0003908">
    <property type="term" value="F:methylated-DNA-[protein]-cysteine S-methyltransferase activity"/>
    <property type="evidence" value="ECO:0007669"/>
    <property type="project" value="UniProtKB-EC"/>
</dbReference>
<feature type="active site" description="Nucleophile; methyl group acceptor" evidence="8">
    <location>
        <position position="170"/>
    </location>
</feature>
<dbReference type="InterPro" id="IPR008332">
    <property type="entry name" value="MethylG_MeTrfase_N"/>
</dbReference>
<comment type="similarity">
    <text evidence="8">Belongs to the MGMT family.</text>
</comment>
<dbReference type="PANTHER" id="PTHR10815">
    <property type="entry name" value="METHYLATED-DNA--PROTEIN-CYSTEINE METHYLTRANSFERASE"/>
    <property type="match status" value="1"/>
</dbReference>
<comment type="subcellular location">
    <subcellularLocation>
        <location evidence="8">Cytoplasm</location>
    </subcellularLocation>
</comment>
<evidence type="ECO:0000256" key="3">
    <source>
        <dbReference type="ARBA" id="ARBA00022603"/>
    </source>
</evidence>
<comment type="catalytic activity">
    <reaction evidence="1 8">
        <text>a 4-O-methyl-thymidine in DNA + L-cysteinyl-[protein] = a thymidine in DNA + S-methyl-L-cysteinyl-[protein]</text>
        <dbReference type="Rhea" id="RHEA:53428"/>
        <dbReference type="Rhea" id="RHEA-COMP:10131"/>
        <dbReference type="Rhea" id="RHEA-COMP:10132"/>
        <dbReference type="Rhea" id="RHEA-COMP:13555"/>
        <dbReference type="Rhea" id="RHEA-COMP:13556"/>
        <dbReference type="ChEBI" id="CHEBI:29950"/>
        <dbReference type="ChEBI" id="CHEBI:82612"/>
        <dbReference type="ChEBI" id="CHEBI:137386"/>
        <dbReference type="ChEBI" id="CHEBI:137387"/>
        <dbReference type="EC" id="2.1.1.63"/>
    </reaction>
</comment>
<evidence type="ECO:0000256" key="5">
    <source>
        <dbReference type="ARBA" id="ARBA00022763"/>
    </source>
</evidence>
<feature type="domain" description="Methylguanine DNA methyltransferase ribonuclease-like" evidence="10">
    <location>
        <begin position="38"/>
        <end position="114"/>
    </location>
</feature>
<proteinExistence type="inferred from homology"/>
<dbReference type="NCBIfam" id="TIGR00589">
    <property type="entry name" value="ogt"/>
    <property type="match status" value="1"/>
</dbReference>
<keyword evidence="4 8" id="KW-0808">Transferase</keyword>
<evidence type="ECO:0000256" key="7">
    <source>
        <dbReference type="ARBA" id="ARBA00049348"/>
    </source>
</evidence>
<gene>
    <name evidence="11" type="ORF">JO380_003356</name>
</gene>
<dbReference type="Gene3D" id="3.30.160.70">
    <property type="entry name" value="Methylated DNA-protein cysteine methyltransferase domain"/>
    <property type="match status" value="1"/>
</dbReference>
<dbReference type="EC" id="2.1.1.63" evidence="8"/>
<protein>
    <recommendedName>
        <fullName evidence="8">Methylated-DNA--protein-cysteine methyltransferase</fullName>
        <ecNumber evidence="8">2.1.1.63</ecNumber>
    </recommendedName>
    <alternativeName>
        <fullName evidence="8">6-O-methylguanine-DNA methyltransferase</fullName>
        <shortName evidence="8">MGMT</shortName>
    </alternativeName>
    <alternativeName>
        <fullName evidence="8">O-6-methylguanine-DNA-alkyltransferase</fullName>
    </alternativeName>
</protein>
<comment type="miscellaneous">
    <text evidence="8">This enzyme catalyzes only one turnover and therefore is not strictly catalytic. According to one definition, an enzyme is a biocatalyst that acts repeatedly and over many reaction cycles.</text>
</comment>
<dbReference type="InterPro" id="IPR001497">
    <property type="entry name" value="MethylDNA_cys_MeTrfase_AS"/>
</dbReference>
<dbReference type="Gene3D" id="1.10.10.10">
    <property type="entry name" value="Winged helix-like DNA-binding domain superfamily/Winged helix DNA-binding domain"/>
    <property type="match status" value="1"/>
</dbReference>
<dbReference type="PANTHER" id="PTHR10815:SF5">
    <property type="entry name" value="METHYLATED-DNA--PROTEIN-CYSTEINE METHYLTRANSFERASE"/>
    <property type="match status" value="1"/>
</dbReference>
<dbReference type="EMBL" id="JAUSVM010000001">
    <property type="protein sequence ID" value="MDQ0426975.1"/>
    <property type="molecule type" value="Genomic_DNA"/>
</dbReference>
<comment type="catalytic activity">
    <reaction evidence="7 8">
        <text>a 6-O-methyl-2'-deoxyguanosine in DNA + L-cysteinyl-[protein] = S-methyl-L-cysteinyl-[protein] + a 2'-deoxyguanosine in DNA</text>
        <dbReference type="Rhea" id="RHEA:24000"/>
        <dbReference type="Rhea" id="RHEA-COMP:10131"/>
        <dbReference type="Rhea" id="RHEA-COMP:10132"/>
        <dbReference type="Rhea" id="RHEA-COMP:11367"/>
        <dbReference type="Rhea" id="RHEA-COMP:11368"/>
        <dbReference type="ChEBI" id="CHEBI:29950"/>
        <dbReference type="ChEBI" id="CHEBI:82612"/>
        <dbReference type="ChEBI" id="CHEBI:85445"/>
        <dbReference type="ChEBI" id="CHEBI:85448"/>
        <dbReference type="EC" id="2.1.1.63"/>
    </reaction>
</comment>
<dbReference type="PROSITE" id="PS00374">
    <property type="entry name" value="MGMT"/>
    <property type="match status" value="1"/>
</dbReference>
<keyword evidence="2 8" id="KW-0963">Cytoplasm</keyword>
<dbReference type="Proteomes" id="UP001240250">
    <property type="component" value="Unassembled WGS sequence"/>
</dbReference>
<evidence type="ECO:0000256" key="6">
    <source>
        <dbReference type="ARBA" id="ARBA00023204"/>
    </source>
</evidence>
<dbReference type="SUPFAM" id="SSF53155">
    <property type="entry name" value="Methylated DNA-protein cysteine methyltransferase domain"/>
    <property type="match status" value="1"/>
</dbReference>
<comment type="function">
    <text evidence="8">Involved in the cellular defense against the biological effects of O6-methylguanine (O6-MeG) and O4-methylthymine (O4-MeT) in DNA. Repairs the methylated nucleobase in DNA by stoichiometrically transferring the methyl group to a cysteine residue in the enzyme. This is a suicide reaction: the enzyme is irreversibly inactivated.</text>
</comment>
<reference evidence="11 12" key="1">
    <citation type="submission" date="2023-07" db="EMBL/GenBank/DDBJ databases">
        <title>Sequencing the genomes of 1000 actinobacteria strains.</title>
        <authorList>
            <person name="Klenk H.-P."/>
        </authorList>
    </citation>
    <scope>NUCLEOTIDE SEQUENCE [LARGE SCALE GENOMIC DNA]</scope>
    <source>
        <strain evidence="11 12">DSM 14785</strain>
    </source>
</reference>
<dbReference type="CDD" id="cd06445">
    <property type="entry name" value="ATase"/>
    <property type="match status" value="1"/>
</dbReference>
<evidence type="ECO:0000313" key="12">
    <source>
        <dbReference type="Proteomes" id="UP001240250"/>
    </source>
</evidence>
<keyword evidence="5 8" id="KW-0227">DNA damage</keyword>
<dbReference type="RefSeq" id="WP_070320264.1">
    <property type="nucleotide sequence ID" value="NZ_JAUSVM010000001.1"/>
</dbReference>
<dbReference type="InterPro" id="IPR023546">
    <property type="entry name" value="MGMT"/>
</dbReference>
<keyword evidence="6 8" id="KW-0234">DNA repair</keyword>
<dbReference type="SUPFAM" id="SSF46767">
    <property type="entry name" value="Methylated DNA-protein cysteine methyltransferase, C-terminal domain"/>
    <property type="match status" value="1"/>
</dbReference>